<reference evidence="5 6" key="1">
    <citation type="submission" date="2024-05" db="EMBL/GenBank/DDBJ databases">
        <title>De novo assembly of an allotetraploid wild potato.</title>
        <authorList>
            <person name="Hosaka A.J."/>
        </authorList>
    </citation>
    <scope>NUCLEOTIDE SEQUENCE [LARGE SCALE GENOMIC DNA]</scope>
    <source>
        <tissue evidence="5">Young leaves</tissue>
    </source>
</reference>
<evidence type="ECO:0000313" key="5">
    <source>
        <dbReference type="EMBL" id="KAL3367772.1"/>
    </source>
</evidence>
<evidence type="ECO:0000256" key="1">
    <source>
        <dbReference type="ARBA" id="ARBA00009176"/>
    </source>
</evidence>
<dbReference type="PANTHER" id="PTHR12304:SF1">
    <property type="entry name" value="URIDINE NUCLEOSIDASE 1"/>
    <property type="match status" value="1"/>
</dbReference>
<keyword evidence="6" id="KW-1185">Reference proteome</keyword>
<gene>
    <name evidence="5" type="ORF">AABB24_008902</name>
</gene>
<dbReference type="EMBL" id="JBJKTR010000005">
    <property type="protein sequence ID" value="KAL3367773.1"/>
    <property type="molecule type" value="Genomic_DNA"/>
</dbReference>
<evidence type="ECO:0000256" key="2">
    <source>
        <dbReference type="ARBA" id="ARBA00022801"/>
    </source>
</evidence>
<protein>
    <recommendedName>
        <fullName evidence="4">Inosine/uridine-preferring nucleoside hydrolase domain-containing protein</fullName>
    </recommendedName>
</protein>
<accession>A0ABD2UJM6</accession>
<dbReference type="EMBL" id="JBJKTR010000005">
    <property type="protein sequence ID" value="KAL3367772.1"/>
    <property type="molecule type" value="Genomic_DNA"/>
</dbReference>
<comment type="caution">
    <text evidence="5">The sequence shown here is derived from an EMBL/GenBank/DDBJ whole genome shotgun (WGS) entry which is preliminary data.</text>
</comment>
<proteinExistence type="inferred from homology"/>
<keyword evidence="2" id="KW-0378">Hydrolase</keyword>
<dbReference type="Pfam" id="PF01156">
    <property type="entry name" value="IU_nuc_hydro"/>
    <property type="match status" value="1"/>
</dbReference>
<dbReference type="Gene3D" id="3.90.245.10">
    <property type="entry name" value="Ribonucleoside hydrolase-like"/>
    <property type="match status" value="1"/>
</dbReference>
<feature type="domain" description="Inosine/uridine-preferring nucleoside hydrolase" evidence="4">
    <location>
        <begin position="2"/>
        <end position="50"/>
    </location>
</feature>
<organism evidence="5 6">
    <name type="scientific">Solanum stoloniferum</name>
    <dbReference type="NCBI Taxonomy" id="62892"/>
    <lineage>
        <taxon>Eukaryota</taxon>
        <taxon>Viridiplantae</taxon>
        <taxon>Streptophyta</taxon>
        <taxon>Embryophyta</taxon>
        <taxon>Tracheophyta</taxon>
        <taxon>Spermatophyta</taxon>
        <taxon>Magnoliopsida</taxon>
        <taxon>eudicotyledons</taxon>
        <taxon>Gunneridae</taxon>
        <taxon>Pentapetalae</taxon>
        <taxon>asterids</taxon>
        <taxon>lamiids</taxon>
        <taxon>Solanales</taxon>
        <taxon>Solanaceae</taxon>
        <taxon>Solanoideae</taxon>
        <taxon>Solaneae</taxon>
        <taxon>Solanum</taxon>
    </lineage>
</organism>
<evidence type="ECO:0000256" key="3">
    <source>
        <dbReference type="ARBA" id="ARBA00023295"/>
    </source>
</evidence>
<comment type="similarity">
    <text evidence="1">Belongs to the IUNH family.</text>
</comment>
<dbReference type="AlphaFoldDB" id="A0ABD2UJM6"/>
<dbReference type="InterPro" id="IPR023186">
    <property type="entry name" value="IUNH"/>
</dbReference>
<dbReference type="GO" id="GO:0016799">
    <property type="term" value="F:hydrolase activity, hydrolyzing N-glycosyl compounds"/>
    <property type="evidence" value="ECO:0007669"/>
    <property type="project" value="UniProtKB-ARBA"/>
</dbReference>
<evidence type="ECO:0000313" key="6">
    <source>
        <dbReference type="Proteomes" id="UP001627284"/>
    </source>
</evidence>
<dbReference type="InterPro" id="IPR036452">
    <property type="entry name" value="Ribo_hydro-like"/>
</dbReference>
<keyword evidence="3" id="KW-0326">Glycosidase</keyword>
<dbReference type="PANTHER" id="PTHR12304">
    <property type="entry name" value="INOSINE-URIDINE PREFERRING NUCLEOSIDE HYDROLASE"/>
    <property type="match status" value="1"/>
</dbReference>
<dbReference type="SUPFAM" id="SSF53590">
    <property type="entry name" value="Nucleoside hydrolase"/>
    <property type="match status" value="1"/>
</dbReference>
<name>A0ABD2UJM6_9SOLN</name>
<dbReference type="InterPro" id="IPR001910">
    <property type="entry name" value="Inosine/uridine_hydrolase_dom"/>
</dbReference>
<evidence type="ECO:0000259" key="4">
    <source>
        <dbReference type="Pfam" id="PF01156"/>
    </source>
</evidence>
<dbReference type="Proteomes" id="UP001627284">
    <property type="component" value="Unassembled WGS sequence"/>
</dbReference>
<sequence>MSILALRPLTNLALAVKRDSTFASKVKRVVVLGDSFFALGNINPAAEANVGDFFPNGVYKYYNIYNVLQFLFKPALICFFEPLAYRTQPFYFKKVKVRSACTPPFPGPICEITFGMLLLL</sequence>